<keyword evidence="3" id="KW-1185">Reference proteome</keyword>
<feature type="domain" description="Calcineurin-like phosphoesterase" evidence="1">
    <location>
        <begin position="103"/>
        <end position="377"/>
    </location>
</feature>
<gene>
    <name evidence="2" type="ORF">ST47_g5899</name>
</gene>
<dbReference type="PANTHER" id="PTHR32440">
    <property type="entry name" value="PHOSPHATASE DCR2-RELATED-RELATED"/>
    <property type="match status" value="1"/>
</dbReference>
<comment type="caution">
    <text evidence="2">The sequence shown here is derived from an EMBL/GenBank/DDBJ whole genome shotgun (WGS) entry which is preliminary data.</text>
</comment>
<dbReference type="AlphaFoldDB" id="A0A163D6Q0"/>
<dbReference type="SUPFAM" id="SSF56300">
    <property type="entry name" value="Metallo-dependent phosphatases"/>
    <property type="match status" value="1"/>
</dbReference>
<sequence length="473" mass="51738">MAFLESARRSSFTFTSSTREDVHNATTSLPSLLTHLCLLSTARRSAIVFAFVFGITITAVMKREHLLWLAASTAGATPLLQFGQGGTFDYPGLRFGADKKFAITVFSDLHFGEPSWTGAGKGPDADLKTIEVMNSVLDNEHSNLVVLNGDLTSCEFIASDNFTASIDQITAPLVERNMPFAATFGNHDMSKTCNTRTMSEHMWNNAKGRDGKKLSFTTSSVPGPYEQVGTSNYYIPVYASTGGGNPQLSMMLWFFDSKGGRDFQKVDTNGEDVPVADWVDDKVTSWFRLTSDAVHQQQGRIIPSLVFVHIPVHSTRAYQDKGRDPTTAPGLNEELIGHQGDVCDGNNKCDYTGADTPFMKALVETEGLMGVFSGHDHGVESWCMKWSKDLLNNSPANGNGLNLCFNRHSGYGGYSDWARGARQIVIEEAKLGANELQTWIRLEDSSVSGQVTLNSTYGTDRYPTVAKLKSVGL</sequence>
<keyword evidence="2" id="KW-0378">Hydrolase</keyword>
<dbReference type="GO" id="GO:0005737">
    <property type="term" value="C:cytoplasm"/>
    <property type="evidence" value="ECO:0007669"/>
    <property type="project" value="TreeGrafter"/>
</dbReference>
<name>A0A163D6Q0_DIDRA</name>
<dbReference type="STRING" id="5454.A0A163D6Q0"/>
<evidence type="ECO:0000313" key="3">
    <source>
        <dbReference type="Proteomes" id="UP000076837"/>
    </source>
</evidence>
<dbReference type="EMBL" id="JYNV01000202">
    <property type="protein sequence ID" value="KZM22951.1"/>
    <property type="molecule type" value="Genomic_DNA"/>
</dbReference>
<dbReference type="InterPro" id="IPR004843">
    <property type="entry name" value="Calcineurin-like_PHP"/>
</dbReference>
<evidence type="ECO:0000259" key="1">
    <source>
        <dbReference type="Pfam" id="PF00149"/>
    </source>
</evidence>
<dbReference type="Proteomes" id="UP000076837">
    <property type="component" value="Unassembled WGS sequence"/>
</dbReference>
<dbReference type="PANTHER" id="PTHR32440:SF11">
    <property type="entry name" value="METALLOPHOSPHOESTERASE DOMAIN-CONTAINING PROTEIN"/>
    <property type="match status" value="1"/>
</dbReference>
<dbReference type="Gene3D" id="3.60.21.10">
    <property type="match status" value="1"/>
</dbReference>
<accession>A0A163D6Q0</accession>
<dbReference type="GO" id="GO:0016788">
    <property type="term" value="F:hydrolase activity, acting on ester bonds"/>
    <property type="evidence" value="ECO:0007669"/>
    <property type="project" value="TreeGrafter"/>
</dbReference>
<protein>
    <submittedName>
        <fullName evidence="2">Hydrolase</fullName>
    </submittedName>
</protein>
<dbReference type="Pfam" id="PF00149">
    <property type="entry name" value="Metallophos"/>
    <property type="match status" value="1"/>
</dbReference>
<organism evidence="2 3">
    <name type="scientific">Didymella rabiei</name>
    <name type="common">Chickpea ascochyta blight fungus</name>
    <name type="synonym">Mycosphaerella rabiei</name>
    <dbReference type="NCBI Taxonomy" id="5454"/>
    <lineage>
        <taxon>Eukaryota</taxon>
        <taxon>Fungi</taxon>
        <taxon>Dikarya</taxon>
        <taxon>Ascomycota</taxon>
        <taxon>Pezizomycotina</taxon>
        <taxon>Dothideomycetes</taxon>
        <taxon>Pleosporomycetidae</taxon>
        <taxon>Pleosporales</taxon>
        <taxon>Pleosporineae</taxon>
        <taxon>Didymellaceae</taxon>
        <taxon>Ascochyta</taxon>
    </lineage>
</organism>
<dbReference type="InterPro" id="IPR029052">
    <property type="entry name" value="Metallo-depent_PP-like"/>
</dbReference>
<proteinExistence type="predicted"/>
<dbReference type="CDD" id="cd07383">
    <property type="entry name" value="MPP_Dcr2"/>
    <property type="match status" value="1"/>
</dbReference>
<reference evidence="2 3" key="1">
    <citation type="journal article" date="2016" name="Sci. Rep.">
        <title>Draft genome sequencing and secretome analysis of fungal phytopathogen Ascochyta rabiei provides insight into the necrotrophic effector repertoire.</title>
        <authorList>
            <person name="Verma S."/>
            <person name="Gazara R.K."/>
            <person name="Nizam S."/>
            <person name="Parween S."/>
            <person name="Chattopadhyay D."/>
            <person name="Verma P.K."/>
        </authorList>
    </citation>
    <scope>NUCLEOTIDE SEQUENCE [LARGE SCALE GENOMIC DNA]</scope>
    <source>
        <strain evidence="2 3">ArDII</strain>
    </source>
</reference>
<evidence type="ECO:0000313" key="2">
    <source>
        <dbReference type="EMBL" id="KZM22951.1"/>
    </source>
</evidence>